<accession>A0A0G1ZX41</accession>
<dbReference type="Pfam" id="PF11376">
    <property type="entry name" value="DUF3179"/>
    <property type="match status" value="1"/>
</dbReference>
<comment type="caution">
    <text evidence="2">The sequence shown here is derived from an EMBL/GenBank/DDBJ whole genome shotgun (WGS) entry which is preliminary data.</text>
</comment>
<dbReference type="InterPro" id="IPR021516">
    <property type="entry name" value="DUF3179"/>
</dbReference>
<sequence length="299" mass="34543">MVTYYARQSIQIVAMSRNTWIFLFVFVLLAGGIFWYQYRYYRTPMVIESQIAYQIVLGTAHKDDIPAIDEPVYESVGSADVYLNDVGWGMVVEVGSRTRFYPFQILVWHEVVNETLNGRDLLVTFDPLTYTSAVFDRTDTFGVSGKIWNSNTLLYDRTTESLWSQLRGEAIEGALARTLLTRYPSQVMTWATFKIEYPSGQVLSRETGFDRDYTQDPYEGYYESVAIWFPLDHEDVRLSPKSLVFGVEREGRTIAFPVDSLEEFDTIQALVEESDILVPSYWFAWAAMYPQTQVYSSNE</sequence>
<keyword evidence="1" id="KW-0472">Membrane</keyword>
<dbReference type="AlphaFoldDB" id="A0A0G1ZX41"/>
<gene>
    <name evidence="2" type="ORF">UY76_C0012G0006</name>
</gene>
<keyword evidence="1" id="KW-1133">Transmembrane helix</keyword>
<organism evidence="2 3">
    <name type="scientific">Candidatus Uhrbacteria bacterium GW2011_GWA2_52_8d</name>
    <dbReference type="NCBI Taxonomy" id="1618979"/>
    <lineage>
        <taxon>Bacteria</taxon>
        <taxon>Candidatus Uhriibacteriota</taxon>
    </lineage>
</organism>
<dbReference type="Proteomes" id="UP000034054">
    <property type="component" value="Unassembled WGS sequence"/>
</dbReference>
<proteinExistence type="predicted"/>
<evidence type="ECO:0000256" key="1">
    <source>
        <dbReference type="SAM" id="Phobius"/>
    </source>
</evidence>
<name>A0A0G1ZX41_9BACT</name>
<reference evidence="2 3" key="1">
    <citation type="journal article" date="2015" name="Nature">
        <title>rRNA introns, odd ribosomes, and small enigmatic genomes across a large radiation of phyla.</title>
        <authorList>
            <person name="Brown C.T."/>
            <person name="Hug L.A."/>
            <person name="Thomas B.C."/>
            <person name="Sharon I."/>
            <person name="Castelle C.J."/>
            <person name="Singh A."/>
            <person name="Wilkins M.J."/>
            <person name="Williams K.H."/>
            <person name="Banfield J.F."/>
        </authorList>
    </citation>
    <scope>NUCLEOTIDE SEQUENCE [LARGE SCALE GENOMIC DNA]</scope>
</reference>
<evidence type="ECO:0000313" key="3">
    <source>
        <dbReference type="Proteomes" id="UP000034054"/>
    </source>
</evidence>
<protein>
    <recommendedName>
        <fullName evidence="4">DUF3179 domain-containing protein</fullName>
    </recommendedName>
</protein>
<evidence type="ECO:0000313" key="2">
    <source>
        <dbReference type="EMBL" id="KKW32972.1"/>
    </source>
</evidence>
<dbReference type="EMBL" id="LCRH01000012">
    <property type="protein sequence ID" value="KKW32972.1"/>
    <property type="molecule type" value="Genomic_DNA"/>
</dbReference>
<keyword evidence="1" id="KW-0812">Transmembrane</keyword>
<evidence type="ECO:0008006" key="4">
    <source>
        <dbReference type="Google" id="ProtNLM"/>
    </source>
</evidence>
<feature type="transmembrane region" description="Helical" evidence="1">
    <location>
        <begin position="20"/>
        <end position="38"/>
    </location>
</feature>